<accession>A6KBH1</accession>
<gene>
    <name evidence="2" type="ORF">rCG_27639</name>
</gene>
<dbReference type="EMBL" id="CH474034">
    <property type="protein sequence ID" value="EDL97560.1"/>
    <property type="molecule type" value="Genomic_DNA"/>
</dbReference>
<evidence type="ECO:0000313" key="3">
    <source>
        <dbReference type="Proteomes" id="UP000234681"/>
    </source>
</evidence>
<dbReference type="AlphaFoldDB" id="A6KBH1"/>
<proteinExistence type="predicted"/>
<dbReference type="Proteomes" id="UP000234681">
    <property type="component" value="Chromosome 6"/>
</dbReference>
<organism evidence="2 3">
    <name type="scientific">Rattus norvegicus</name>
    <name type="common">Rat</name>
    <dbReference type="NCBI Taxonomy" id="10116"/>
    <lineage>
        <taxon>Eukaryota</taxon>
        <taxon>Metazoa</taxon>
        <taxon>Chordata</taxon>
        <taxon>Craniata</taxon>
        <taxon>Vertebrata</taxon>
        <taxon>Euteleostomi</taxon>
        <taxon>Mammalia</taxon>
        <taxon>Eutheria</taxon>
        <taxon>Euarchontoglires</taxon>
        <taxon>Glires</taxon>
        <taxon>Rodentia</taxon>
        <taxon>Myomorpha</taxon>
        <taxon>Muroidea</taxon>
        <taxon>Muridae</taxon>
        <taxon>Murinae</taxon>
        <taxon>Rattus</taxon>
    </lineage>
</organism>
<feature type="region of interest" description="Disordered" evidence="1">
    <location>
        <begin position="24"/>
        <end position="50"/>
    </location>
</feature>
<reference evidence="2 3" key="1">
    <citation type="submission" date="2005-09" db="EMBL/GenBank/DDBJ databases">
        <authorList>
            <person name="Mural R.J."/>
            <person name="Li P.W."/>
            <person name="Adams M.D."/>
            <person name="Amanatides P.G."/>
            <person name="Baden-Tillson H."/>
            <person name="Barnstead M."/>
            <person name="Chin S.H."/>
            <person name="Dew I."/>
            <person name="Evans C.A."/>
            <person name="Ferriera S."/>
            <person name="Flanigan M."/>
            <person name="Fosler C."/>
            <person name="Glodek A."/>
            <person name="Gu Z."/>
            <person name="Holt R.A."/>
            <person name="Jennings D."/>
            <person name="Kraft C.L."/>
            <person name="Lu F."/>
            <person name="Nguyen T."/>
            <person name="Nusskern D.R."/>
            <person name="Pfannkoch C.M."/>
            <person name="Sitter C."/>
            <person name="Sutton G.G."/>
            <person name="Venter J.C."/>
            <person name="Wang Z."/>
            <person name="Woodage T."/>
            <person name="Zheng X.H."/>
            <person name="Zhong F."/>
        </authorList>
    </citation>
    <scope>NUCLEOTIDE SEQUENCE [LARGE SCALE GENOMIC DNA]</scope>
    <source>
        <strain>BN</strain>
        <strain evidence="3">Sprague-Dawley</strain>
    </source>
</reference>
<evidence type="ECO:0000313" key="2">
    <source>
        <dbReference type="EMBL" id="EDL97560.1"/>
    </source>
</evidence>
<name>A6KBH1_RAT</name>
<sequence length="104" mass="11624">MSATRRLIKVAMLSRASEDRLGREWAGEATRPGTLGWAQKETDRDSPGSRLPPCGQEAWKVYFCFYLHVCIKCVQCLWKLKEVGRIGTGVTDCCEPPSGCWISS</sequence>
<protein>
    <submittedName>
        <fullName evidence="2">RCG27639</fullName>
    </submittedName>
</protein>
<evidence type="ECO:0000256" key="1">
    <source>
        <dbReference type="SAM" id="MobiDB-lite"/>
    </source>
</evidence>